<dbReference type="Proteomes" id="UP001281614">
    <property type="component" value="Unassembled WGS sequence"/>
</dbReference>
<dbReference type="Gene3D" id="1.20.5.2950">
    <property type="match status" value="1"/>
</dbReference>
<proteinExistence type="predicted"/>
<name>A0AAD9Y1G2_COLKA</name>
<evidence type="ECO:0000313" key="3">
    <source>
        <dbReference type="Proteomes" id="UP001281614"/>
    </source>
</evidence>
<accession>A0AAD9Y1G2</accession>
<comment type="caution">
    <text evidence="2">The sequence shown here is derived from an EMBL/GenBank/DDBJ whole genome shotgun (WGS) entry which is preliminary data.</text>
</comment>
<reference evidence="2" key="1">
    <citation type="submission" date="2023-02" db="EMBL/GenBank/DDBJ databases">
        <title>Colletotrichum kahawae CIFC_Que2 genome sequencing and assembly.</title>
        <authorList>
            <person name="Baroncelli R."/>
        </authorList>
    </citation>
    <scope>NUCLEOTIDE SEQUENCE</scope>
    <source>
        <strain evidence="2">CIFC_Que2</strain>
    </source>
</reference>
<feature type="region of interest" description="Disordered" evidence="1">
    <location>
        <begin position="20"/>
        <end position="93"/>
    </location>
</feature>
<feature type="compositionally biased region" description="Basic and acidic residues" evidence="1">
    <location>
        <begin position="36"/>
        <end position="45"/>
    </location>
</feature>
<gene>
    <name evidence="2" type="ORF">CKAH01_02266</name>
</gene>
<organism evidence="2 3">
    <name type="scientific">Colletotrichum kahawae</name>
    <name type="common">Coffee berry disease fungus</name>
    <dbReference type="NCBI Taxonomy" id="34407"/>
    <lineage>
        <taxon>Eukaryota</taxon>
        <taxon>Fungi</taxon>
        <taxon>Dikarya</taxon>
        <taxon>Ascomycota</taxon>
        <taxon>Pezizomycotina</taxon>
        <taxon>Sordariomycetes</taxon>
        <taxon>Hypocreomycetidae</taxon>
        <taxon>Glomerellales</taxon>
        <taxon>Glomerellaceae</taxon>
        <taxon>Colletotrichum</taxon>
        <taxon>Colletotrichum gloeosporioides species complex</taxon>
    </lineage>
</organism>
<keyword evidence="3" id="KW-1185">Reference proteome</keyword>
<dbReference type="AlphaFoldDB" id="A0AAD9Y1G2"/>
<evidence type="ECO:0000313" key="2">
    <source>
        <dbReference type="EMBL" id="KAK2730438.1"/>
    </source>
</evidence>
<protein>
    <submittedName>
        <fullName evidence="2">V-type ATPase</fullName>
    </submittedName>
</protein>
<dbReference type="EMBL" id="VYYT01000665">
    <property type="protein sequence ID" value="KAK2730438.1"/>
    <property type="molecule type" value="Genomic_DNA"/>
</dbReference>
<sequence>MSAQNSAGIQTLLDAEREASKIVQKGYSPNQASEGSPRRGQEGDRSLSQLQGGRIQEVRVRAYTGQQAGRGRGEQRGRGQDQGNQGCWKEEPG</sequence>
<evidence type="ECO:0000256" key="1">
    <source>
        <dbReference type="SAM" id="MobiDB-lite"/>
    </source>
</evidence>